<keyword evidence="16" id="KW-1185">Reference proteome</keyword>
<feature type="domain" description="SH3" evidence="12">
    <location>
        <begin position="393"/>
        <end position="453"/>
    </location>
</feature>
<feature type="compositionally biased region" description="Polar residues" evidence="11">
    <location>
        <begin position="680"/>
        <end position="689"/>
    </location>
</feature>
<dbReference type="SUPFAM" id="SSF50044">
    <property type="entry name" value="SH3-domain"/>
    <property type="match status" value="1"/>
</dbReference>
<feature type="compositionally biased region" description="Basic and acidic residues" evidence="11">
    <location>
        <begin position="790"/>
        <end position="800"/>
    </location>
</feature>
<dbReference type="Pfam" id="PF07714">
    <property type="entry name" value="PK_Tyr_Ser-Thr"/>
    <property type="match status" value="1"/>
</dbReference>
<dbReference type="InterPro" id="IPR000095">
    <property type="entry name" value="CRIB_dom"/>
</dbReference>
<evidence type="ECO:0000259" key="14">
    <source>
        <dbReference type="PROSITE" id="PS50108"/>
    </source>
</evidence>
<feature type="compositionally biased region" description="Basic and acidic residues" evidence="11">
    <location>
        <begin position="593"/>
        <end position="609"/>
    </location>
</feature>
<dbReference type="InterPro" id="IPR011009">
    <property type="entry name" value="Kinase-like_dom_sf"/>
</dbReference>
<feature type="compositionally biased region" description="Basic and acidic residues" evidence="11">
    <location>
        <begin position="745"/>
        <end position="760"/>
    </location>
</feature>
<dbReference type="GO" id="GO:0004674">
    <property type="term" value="F:protein serine/threonine kinase activity"/>
    <property type="evidence" value="ECO:0007669"/>
    <property type="project" value="UniProtKB-EC"/>
</dbReference>
<reference evidence="15 16" key="1">
    <citation type="submission" date="2015-09" db="EMBL/GenBank/DDBJ databases">
        <title>Draft genome of the scarab beetle Oryctes borbonicus.</title>
        <authorList>
            <person name="Meyer J.M."/>
            <person name="Markov G.V."/>
            <person name="Baskaran P."/>
            <person name="Herrmann M."/>
            <person name="Sommer R.J."/>
            <person name="Roedelsperger C."/>
        </authorList>
    </citation>
    <scope>NUCLEOTIDE SEQUENCE [LARGE SCALE GENOMIC DNA]</scope>
    <source>
        <strain evidence="15">OB123</strain>
        <tissue evidence="15">Whole animal</tissue>
    </source>
</reference>
<dbReference type="Proteomes" id="UP000051574">
    <property type="component" value="Unassembled WGS sequence"/>
</dbReference>
<dbReference type="PROSITE" id="PS50002">
    <property type="entry name" value="SH3"/>
    <property type="match status" value="1"/>
</dbReference>
<dbReference type="InterPro" id="IPR001452">
    <property type="entry name" value="SH3_domain"/>
</dbReference>
<dbReference type="InterPro" id="IPR000719">
    <property type="entry name" value="Prot_kinase_dom"/>
</dbReference>
<dbReference type="EMBL" id="LJIG01022548">
    <property type="protein sequence ID" value="KRT79993.1"/>
    <property type="molecule type" value="Genomic_DNA"/>
</dbReference>
<accession>A0A0T6AXY6</accession>
<evidence type="ECO:0000259" key="12">
    <source>
        <dbReference type="PROSITE" id="PS50002"/>
    </source>
</evidence>
<proteinExistence type="predicted"/>
<dbReference type="InterPro" id="IPR001245">
    <property type="entry name" value="Ser-Thr/Tyr_kinase_cat_dom"/>
</dbReference>
<keyword evidence="5 15" id="KW-0418">Kinase</keyword>
<evidence type="ECO:0000256" key="11">
    <source>
        <dbReference type="SAM" id="MobiDB-lite"/>
    </source>
</evidence>
<keyword evidence="6 10" id="KW-0067">ATP-binding</keyword>
<evidence type="ECO:0000256" key="1">
    <source>
        <dbReference type="ARBA" id="ARBA00011903"/>
    </source>
</evidence>
<dbReference type="InterPro" id="IPR008266">
    <property type="entry name" value="Tyr_kinase_AS"/>
</dbReference>
<dbReference type="InterPro" id="IPR036028">
    <property type="entry name" value="SH3-like_dom_sf"/>
</dbReference>
<evidence type="ECO:0000256" key="7">
    <source>
        <dbReference type="ARBA" id="ARBA00023137"/>
    </source>
</evidence>
<dbReference type="GO" id="GO:0002009">
    <property type="term" value="P:morphogenesis of an epithelium"/>
    <property type="evidence" value="ECO:0007669"/>
    <property type="project" value="UniProtKB-ARBA"/>
</dbReference>
<dbReference type="FunFam" id="1.10.510.10:FF:000521">
    <property type="entry name" value="Tyrosine-protein kinase pr2"/>
    <property type="match status" value="1"/>
</dbReference>
<dbReference type="InterPro" id="IPR020635">
    <property type="entry name" value="Tyr_kinase_cat_dom"/>
</dbReference>
<feature type="binding site" evidence="10">
    <location>
        <position position="159"/>
    </location>
    <ligand>
        <name>ATP</name>
        <dbReference type="ChEBI" id="CHEBI:30616"/>
    </ligand>
</feature>
<evidence type="ECO:0000256" key="10">
    <source>
        <dbReference type="PROSITE-ProRule" id="PRU10141"/>
    </source>
</evidence>
<dbReference type="SUPFAM" id="SSF56112">
    <property type="entry name" value="Protein kinase-like (PK-like)"/>
    <property type="match status" value="1"/>
</dbReference>
<evidence type="ECO:0000256" key="8">
    <source>
        <dbReference type="ARBA" id="ARBA00047899"/>
    </source>
</evidence>
<dbReference type="CDD" id="cd09539">
    <property type="entry name" value="SAM_TNK-like"/>
    <property type="match status" value="1"/>
</dbReference>
<evidence type="ECO:0000256" key="3">
    <source>
        <dbReference type="ARBA" id="ARBA00022679"/>
    </source>
</evidence>
<feature type="region of interest" description="Disordered" evidence="11">
    <location>
        <begin position="665"/>
        <end position="689"/>
    </location>
</feature>
<gene>
    <name evidence="15" type="ORF">AMK59_7701</name>
</gene>
<dbReference type="PROSITE" id="PS00107">
    <property type="entry name" value="PROTEIN_KINASE_ATP"/>
    <property type="match status" value="1"/>
</dbReference>
<dbReference type="CDD" id="cd00174">
    <property type="entry name" value="SH3"/>
    <property type="match status" value="1"/>
</dbReference>
<dbReference type="PROSITE" id="PS50011">
    <property type="entry name" value="PROTEIN_KINASE_DOM"/>
    <property type="match status" value="1"/>
</dbReference>
<dbReference type="InterPro" id="IPR049587">
    <property type="entry name" value="TNK-like_SAM"/>
</dbReference>
<keyword evidence="2 9" id="KW-0728">SH3 domain</keyword>
<evidence type="ECO:0000256" key="5">
    <source>
        <dbReference type="ARBA" id="ARBA00022777"/>
    </source>
</evidence>
<feature type="domain" description="Protein kinase" evidence="13">
    <location>
        <begin position="128"/>
        <end position="391"/>
    </location>
</feature>
<evidence type="ECO:0000256" key="4">
    <source>
        <dbReference type="ARBA" id="ARBA00022741"/>
    </source>
</evidence>
<sequence length="1028" mass="115135">MEVLPEGISAQGKRGPGLYEFLVEAELQQYFTSLKNELKVTNPSQLKFTTEADLLELGMSKPEMRRLKKYYEKHFSSNYLSKFKKLILTARKQEASSHEMPHSLNSDNLPISRTPRFPNKHIIPPANITVNKELGVGEFGIVQQGVWCNEGERVQVAIKCLSRERMQTNTLEFLKEAEIMHSIDHEHIVRLFGVVLNTGSLMLVTELAPLRSLLECLKEPSLRSSFPVLTLCDFAVQICDGMQYLEAKRFIHRDLAARNILVFSKNKVKISDFGLSRALGQGKDYYQTNFNVNLKLPIAWCAPECITYLKFTTASDVWAFGVTLWEMFSYGFQPWAALTGQQILEAIDQPNFQRLEQPDCCPLDHYQLMLDCWKHDQVARPRFVDIATKLVDCRPEQVQAKSASCDGPHLLPFRVGDVITVLDKISHRPLWKGVTASGKTGLFDAINVVAYLGSDLPTSTFLRSDSTRTSARRKLKSEMISAPQGDLKHTGHVGLDGAYFGDLSFLGGAKYGGIPTQVVAPYRPHEDLEAAPLLEGDHIPLPPAPSSAVDHEYHEISDDETTNSPHIDLGPSLMDEMEIMFSSLSHPIPSSPADHEGSNKSNELRERMSKPRKQAAVKPISANDQKTLETAIALANEYSTRSMSAPMPTTPISPNKRKFSFRFPSVTDHEKPTERRNFSEEAQSTPDLQSKVTQEAQLAYQSLVENPSSDFTQFMPMNNPLRMLRSGQFPVVKPRTKTNTLPHARSVDRRSGSDSLDGNKSDSNLELSKHQEVPPIHCSPDQPQSPIESKSFEIPEKTEENPIPLPPRDRNKPLLTTKPRHTRKHPLIIPPSSLQTTLNKFTIPTPPSTISDPFHSPNDPVYSNNIVQEERNGELDFDAQIESNMAALDNIASSDQDCVDGIAETNEDNGEGKDEVNEAEKIKSHHVSCEDLLEFADTKPSSRARGNDSDQVRIMQKVFRNTISTEHCLEVLNHIDWEVLKAIKIVKLQKVVPGAQLSICTSALDNTSWDVTKAAQWILQQDGEVTQV</sequence>
<keyword evidence="4 10" id="KW-0547">Nucleotide-binding</keyword>
<dbReference type="Gene3D" id="1.10.510.10">
    <property type="entry name" value="Transferase(Phosphotransferase) domain 1"/>
    <property type="match status" value="1"/>
</dbReference>
<keyword evidence="7" id="KW-0829">Tyrosine-protein kinase</keyword>
<dbReference type="AlphaFoldDB" id="A0A0T6AXY6"/>
<dbReference type="Gene3D" id="3.30.200.20">
    <property type="entry name" value="Phosphorylase Kinase, domain 1"/>
    <property type="match status" value="1"/>
</dbReference>
<evidence type="ECO:0000313" key="16">
    <source>
        <dbReference type="Proteomes" id="UP000051574"/>
    </source>
</evidence>
<feature type="domain" description="CRIB" evidence="14">
    <location>
        <begin position="480"/>
        <end position="494"/>
    </location>
</feature>
<evidence type="ECO:0000256" key="9">
    <source>
        <dbReference type="PROSITE-ProRule" id="PRU00192"/>
    </source>
</evidence>
<keyword evidence="3" id="KW-0808">Transferase</keyword>
<evidence type="ECO:0000256" key="6">
    <source>
        <dbReference type="ARBA" id="ARBA00022840"/>
    </source>
</evidence>
<dbReference type="SMART" id="SM00219">
    <property type="entry name" value="TyrKc"/>
    <property type="match status" value="1"/>
</dbReference>
<dbReference type="InterPro" id="IPR017441">
    <property type="entry name" value="Protein_kinase_ATP_BS"/>
</dbReference>
<dbReference type="PRINTS" id="PR00109">
    <property type="entry name" value="TYRKINASE"/>
</dbReference>
<dbReference type="GO" id="GO:0004715">
    <property type="term" value="F:non-membrane spanning protein tyrosine kinase activity"/>
    <property type="evidence" value="ECO:0007669"/>
    <property type="project" value="UniProtKB-EC"/>
</dbReference>
<evidence type="ECO:0000259" key="13">
    <source>
        <dbReference type="PROSITE" id="PS50011"/>
    </source>
</evidence>
<comment type="caution">
    <text evidence="15">The sequence shown here is derived from an EMBL/GenBank/DDBJ whole genome shotgun (WGS) entry which is preliminary data.</text>
</comment>
<dbReference type="InterPro" id="IPR055175">
    <property type="entry name" value="ACK/TNK-like_SAM"/>
</dbReference>
<dbReference type="InterPro" id="IPR050198">
    <property type="entry name" value="Non-receptor_tyrosine_kinases"/>
</dbReference>
<dbReference type="Pfam" id="PF22931">
    <property type="entry name" value="SAM_TNK"/>
    <property type="match status" value="1"/>
</dbReference>
<dbReference type="OrthoDB" id="4062651at2759"/>
<evidence type="ECO:0000256" key="2">
    <source>
        <dbReference type="ARBA" id="ARBA00022443"/>
    </source>
</evidence>
<organism evidence="15 16">
    <name type="scientific">Oryctes borbonicus</name>
    <dbReference type="NCBI Taxonomy" id="1629725"/>
    <lineage>
        <taxon>Eukaryota</taxon>
        <taxon>Metazoa</taxon>
        <taxon>Ecdysozoa</taxon>
        <taxon>Arthropoda</taxon>
        <taxon>Hexapoda</taxon>
        <taxon>Insecta</taxon>
        <taxon>Pterygota</taxon>
        <taxon>Neoptera</taxon>
        <taxon>Endopterygota</taxon>
        <taxon>Coleoptera</taxon>
        <taxon>Polyphaga</taxon>
        <taxon>Scarabaeiformia</taxon>
        <taxon>Scarabaeidae</taxon>
        <taxon>Dynastinae</taxon>
        <taxon>Oryctes</taxon>
    </lineage>
</organism>
<name>A0A0T6AXY6_9SCAR</name>
<dbReference type="PROSITE" id="PS50108">
    <property type="entry name" value="CRIB"/>
    <property type="match status" value="1"/>
</dbReference>
<dbReference type="GO" id="GO:0005524">
    <property type="term" value="F:ATP binding"/>
    <property type="evidence" value="ECO:0007669"/>
    <property type="project" value="UniProtKB-UniRule"/>
</dbReference>
<dbReference type="CDD" id="cd05040">
    <property type="entry name" value="PTKc_Ack_like"/>
    <property type="match status" value="1"/>
</dbReference>
<evidence type="ECO:0000313" key="15">
    <source>
        <dbReference type="EMBL" id="KRT79993.1"/>
    </source>
</evidence>
<dbReference type="PANTHER" id="PTHR24418">
    <property type="entry name" value="TYROSINE-PROTEIN KINASE"/>
    <property type="match status" value="1"/>
</dbReference>
<feature type="compositionally biased region" description="Basic and acidic residues" evidence="11">
    <location>
        <begin position="667"/>
        <end position="679"/>
    </location>
</feature>
<protein>
    <recommendedName>
        <fullName evidence="1">non-specific protein-tyrosine kinase</fullName>
        <ecNumber evidence="1">2.7.10.2</ecNumber>
    </recommendedName>
</protein>
<dbReference type="PROSITE" id="PS00109">
    <property type="entry name" value="PROTEIN_KINASE_TYR"/>
    <property type="match status" value="1"/>
</dbReference>
<feature type="region of interest" description="Disordered" evidence="11">
    <location>
        <begin position="584"/>
        <end position="620"/>
    </location>
</feature>
<comment type="catalytic activity">
    <reaction evidence="8">
        <text>L-threonyl-[protein] + ATP = O-phospho-L-threonyl-[protein] + ADP + H(+)</text>
        <dbReference type="Rhea" id="RHEA:46608"/>
        <dbReference type="Rhea" id="RHEA-COMP:11060"/>
        <dbReference type="Rhea" id="RHEA-COMP:11605"/>
        <dbReference type="ChEBI" id="CHEBI:15378"/>
        <dbReference type="ChEBI" id="CHEBI:30013"/>
        <dbReference type="ChEBI" id="CHEBI:30616"/>
        <dbReference type="ChEBI" id="CHEBI:61977"/>
        <dbReference type="ChEBI" id="CHEBI:456216"/>
        <dbReference type="EC" id="2.7.11.1"/>
    </reaction>
</comment>
<feature type="region of interest" description="Disordered" evidence="11">
    <location>
        <begin position="727"/>
        <end position="863"/>
    </location>
</feature>
<dbReference type="EC" id="2.7.10.2" evidence="1"/>